<dbReference type="InterPro" id="IPR000821">
    <property type="entry name" value="Ala_racemase"/>
</dbReference>
<dbReference type="SMART" id="SM01005">
    <property type="entry name" value="Ala_racemase_C"/>
    <property type="match status" value="1"/>
</dbReference>
<dbReference type="GO" id="GO:0030170">
    <property type="term" value="F:pyridoxal phosphate binding"/>
    <property type="evidence" value="ECO:0007669"/>
    <property type="project" value="TreeGrafter"/>
</dbReference>
<accession>A0A7L6N3I8</accession>
<evidence type="ECO:0000259" key="4">
    <source>
        <dbReference type="SMART" id="SM01005"/>
    </source>
</evidence>
<sequence length="113" mass="12683">MIKRLEGKGRDLGIKHCSNSASTIKFPNHSLDMVRCGIALYGYPPVQTDEPFLPVMEVKARVIAIRKVLPGDGVSYGHTYKVEQPRVFASIGIGYADGYQRLFSNQDFFVFKQ</sequence>
<dbReference type="SUPFAM" id="SSF50621">
    <property type="entry name" value="Alanine racemase C-terminal domain-like"/>
    <property type="match status" value="1"/>
</dbReference>
<dbReference type="GO" id="GO:0030632">
    <property type="term" value="P:D-alanine biosynthetic process"/>
    <property type="evidence" value="ECO:0007669"/>
    <property type="project" value="TreeGrafter"/>
</dbReference>
<protein>
    <recommendedName>
        <fullName evidence="4">Alanine racemase C-terminal domain-containing protein</fullName>
    </recommendedName>
</protein>
<dbReference type="Pfam" id="PF01168">
    <property type="entry name" value="Ala_racemase_N"/>
    <property type="match status" value="1"/>
</dbReference>
<dbReference type="PRINTS" id="PR00992">
    <property type="entry name" value="ALARACEMASE"/>
</dbReference>
<dbReference type="GO" id="GO:0005829">
    <property type="term" value="C:cytosol"/>
    <property type="evidence" value="ECO:0007669"/>
    <property type="project" value="TreeGrafter"/>
</dbReference>
<dbReference type="InterPro" id="IPR001608">
    <property type="entry name" value="Ala_racemase_N"/>
</dbReference>
<dbReference type="GO" id="GO:0008784">
    <property type="term" value="F:alanine racemase activity"/>
    <property type="evidence" value="ECO:0007669"/>
    <property type="project" value="InterPro"/>
</dbReference>
<evidence type="ECO:0000256" key="2">
    <source>
        <dbReference type="ARBA" id="ARBA00022898"/>
    </source>
</evidence>
<dbReference type="AlphaFoldDB" id="A0A7L6N3I8"/>
<proteinExistence type="predicted"/>
<dbReference type="Gene3D" id="2.40.37.10">
    <property type="entry name" value="Lyase, Ornithine Decarboxylase, Chain A, domain 1"/>
    <property type="match status" value="1"/>
</dbReference>
<evidence type="ECO:0000313" key="5">
    <source>
        <dbReference type="EMBL" id="QLY40002.1"/>
    </source>
</evidence>
<gene>
    <name evidence="5" type="ORF">HF295_03660</name>
</gene>
<feature type="domain" description="Alanine racemase C-terminal" evidence="4">
    <location>
        <begin position="55"/>
        <end position="113"/>
    </location>
</feature>
<dbReference type="EMBL" id="CP051151">
    <property type="protein sequence ID" value="QLY40002.1"/>
    <property type="molecule type" value="Genomic_DNA"/>
</dbReference>
<comment type="cofactor">
    <cofactor evidence="1">
        <name>pyridoxal 5'-phosphate</name>
        <dbReference type="ChEBI" id="CHEBI:597326"/>
    </cofactor>
</comment>
<dbReference type="Proteomes" id="UP000512167">
    <property type="component" value="Chromosome"/>
</dbReference>
<dbReference type="InterPro" id="IPR029066">
    <property type="entry name" value="PLP-binding_barrel"/>
</dbReference>
<keyword evidence="2" id="KW-0663">Pyridoxal phosphate</keyword>
<organism evidence="5 6">
    <name type="scientific">Hujiaoplasma nucleasis</name>
    <dbReference type="NCBI Taxonomy" id="2725268"/>
    <lineage>
        <taxon>Bacteria</taxon>
        <taxon>Bacillati</taxon>
        <taxon>Mycoplasmatota</taxon>
        <taxon>Mollicutes</taxon>
        <taxon>Candidatus Izemoplasmatales</taxon>
        <taxon>Hujiaoplasmataceae</taxon>
        <taxon>Hujiaoplasma</taxon>
    </lineage>
</organism>
<evidence type="ECO:0000256" key="3">
    <source>
        <dbReference type="ARBA" id="ARBA00023235"/>
    </source>
</evidence>
<evidence type="ECO:0000313" key="6">
    <source>
        <dbReference type="Proteomes" id="UP000512167"/>
    </source>
</evidence>
<dbReference type="PANTHER" id="PTHR30511">
    <property type="entry name" value="ALANINE RACEMASE"/>
    <property type="match status" value="1"/>
</dbReference>
<dbReference type="InterPro" id="IPR009006">
    <property type="entry name" value="Ala_racemase/Decarboxylase_C"/>
</dbReference>
<name>A0A7L6N3I8_9MOLU</name>
<keyword evidence="3" id="KW-0413">Isomerase</keyword>
<dbReference type="PANTHER" id="PTHR30511:SF0">
    <property type="entry name" value="ALANINE RACEMASE, CATABOLIC-RELATED"/>
    <property type="match status" value="1"/>
</dbReference>
<dbReference type="SUPFAM" id="SSF51419">
    <property type="entry name" value="PLP-binding barrel"/>
    <property type="match status" value="1"/>
</dbReference>
<dbReference type="InterPro" id="IPR011079">
    <property type="entry name" value="Ala_racemase_C"/>
</dbReference>
<dbReference type="Gene3D" id="3.20.20.10">
    <property type="entry name" value="Alanine racemase"/>
    <property type="match status" value="1"/>
</dbReference>
<keyword evidence="6" id="KW-1185">Reference proteome</keyword>
<dbReference type="KEGG" id="tbk:HF295_03660"/>
<reference evidence="5 6" key="1">
    <citation type="submission" date="2020-04" db="EMBL/GenBank/DDBJ databases">
        <authorList>
            <person name="Zheng R.K."/>
            <person name="Sun C.M."/>
        </authorList>
    </citation>
    <scope>NUCLEOTIDE SEQUENCE [LARGE SCALE GENOMIC DNA]</scope>
    <source>
        <strain evidence="6">zrk29</strain>
    </source>
</reference>
<evidence type="ECO:0000256" key="1">
    <source>
        <dbReference type="ARBA" id="ARBA00001933"/>
    </source>
</evidence>
<dbReference type="Pfam" id="PF00842">
    <property type="entry name" value="Ala_racemase_C"/>
    <property type="match status" value="1"/>
</dbReference>